<feature type="transmembrane region" description="Helical" evidence="6">
    <location>
        <begin position="556"/>
        <end position="580"/>
    </location>
</feature>
<comment type="subcellular location">
    <subcellularLocation>
        <location evidence="1">Endomembrane system</location>
        <topology evidence="1">Multi-pass membrane protein</topology>
    </subcellularLocation>
</comment>
<feature type="domain" description="PDZ" evidence="7">
    <location>
        <begin position="315"/>
        <end position="388"/>
    </location>
</feature>
<dbReference type="GO" id="GO:0016020">
    <property type="term" value="C:membrane"/>
    <property type="evidence" value="ECO:0007669"/>
    <property type="project" value="InterPro"/>
</dbReference>
<dbReference type="CDD" id="cd06159">
    <property type="entry name" value="S2P-M50_PDZ_Arch"/>
    <property type="match status" value="1"/>
</dbReference>
<dbReference type="GO" id="GO:0005737">
    <property type="term" value="C:cytoplasm"/>
    <property type="evidence" value="ECO:0007669"/>
    <property type="project" value="TreeGrafter"/>
</dbReference>
<keyword evidence="4 6" id="KW-0472">Membrane</keyword>
<dbReference type="GO" id="GO:0031293">
    <property type="term" value="P:membrane protein intracellular domain proteolysis"/>
    <property type="evidence" value="ECO:0007669"/>
    <property type="project" value="TreeGrafter"/>
</dbReference>
<evidence type="ECO:0000259" key="7">
    <source>
        <dbReference type="SMART" id="SM00228"/>
    </source>
</evidence>
<dbReference type="PANTHER" id="PTHR13325:SF3">
    <property type="entry name" value="MEMBRANE-BOUND TRANSCRIPTION FACTOR SITE-2 PROTEASE"/>
    <property type="match status" value="1"/>
</dbReference>
<dbReference type="InterPro" id="IPR008915">
    <property type="entry name" value="Peptidase_M50"/>
</dbReference>
<evidence type="ECO:0000256" key="6">
    <source>
        <dbReference type="SAM" id="Phobius"/>
    </source>
</evidence>
<reference evidence="8 9" key="1">
    <citation type="journal article" date="2011" name="Appl. Environ. Microbiol.">
        <title>Methanogenic archaea isolated from Taiwan's Chelungpu fault.</title>
        <authorList>
            <person name="Wu S.Y."/>
            <person name="Lai M.C."/>
        </authorList>
    </citation>
    <scope>NUCLEOTIDE SEQUENCE [LARGE SCALE GENOMIC DNA]</scope>
    <source>
        <strain evidence="8 9">St545Mb</strain>
    </source>
</reference>
<protein>
    <submittedName>
        <fullName evidence="8">Peptidase</fullName>
    </submittedName>
</protein>
<dbReference type="SMART" id="SM00228">
    <property type="entry name" value="PDZ"/>
    <property type="match status" value="2"/>
</dbReference>
<evidence type="ECO:0000256" key="3">
    <source>
        <dbReference type="ARBA" id="ARBA00022989"/>
    </source>
</evidence>
<gene>
    <name evidence="8" type="ORF">PV02_09330</name>
</gene>
<evidence type="ECO:0000256" key="2">
    <source>
        <dbReference type="ARBA" id="ARBA00022692"/>
    </source>
</evidence>
<feature type="domain" description="PDZ" evidence="7">
    <location>
        <begin position="243"/>
        <end position="312"/>
    </location>
</feature>
<evidence type="ECO:0000313" key="9">
    <source>
        <dbReference type="Proteomes" id="UP001206983"/>
    </source>
</evidence>
<dbReference type="RefSeq" id="WP_256623161.1">
    <property type="nucleotide sequence ID" value="NZ_JTEO01000005.1"/>
</dbReference>
<keyword evidence="9" id="KW-1185">Reference proteome</keyword>
<dbReference type="InterPro" id="IPR001478">
    <property type="entry name" value="PDZ"/>
</dbReference>
<dbReference type="PANTHER" id="PTHR13325">
    <property type="entry name" value="PROTEASE M50 MEMBRANE-BOUND TRANSCRIPTION FACTOR SITE 2 PROTEASE"/>
    <property type="match status" value="1"/>
</dbReference>
<evidence type="ECO:0000256" key="1">
    <source>
        <dbReference type="ARBA" id="ARBA00004127"/>
    </source>
</evidence>
<proteinExistence type="predicted"/>
<feature type="region of interest" description="Disordered" evidence="5">
    <location>
        <begin position="171"/>
        <end position="190"/>
    </location>
</feature>
<organism evidence="8 9">
    <name type="scientific">Methanolobus chelungpuianus</name>
    <dbReference type="NCBI Taxonomy" id="502115"/>
    <lineage>
        <taxon>Archaea</taxon>
        <taxon>Methanobacteriati</taxon>
        <taxon>Methanobacteriota</taxon>
        <taxon>Stenosarchaea group</taxon>
        <taxon>Methanomicrobia</taxon>
        <taxon>Methanosarcinales</taxon>
        <taxon>Methanosarcinaceae</taxon>
        <taxon>Methanolobus</taxon>
    </lineage>
</organism>
<dbReference type="Gene3D" id="2.30.42.10">
    <property type="match status" value="2"/>
</dbReference>
<evidence type="ECO:0000256" key="5">
    <source>
        <dbReference type="SAM" id="MobiDB-lite"/>
    </source>
</evidence>
<keyword evidence="2 6" id="KW-0812">Transmembrane</keyword>
<dbReference type="InterPro" id="IPR036034">
    <property type="entry name" value="PDZ_sf"/>
</dbReference>
<sequence length="583" mass="63491">MNTTIALTVFLLYWLFVITLKRRGILEKYNISTYGPVLMIRTTRGLGLLDKLATPKRAWRIYADIGIRLMFIGMIAMFLIVILSDIALLSSIGTNSIAEPGKFNEARNIFLIPGVNEFIPLTWGIIALIVTLVVHEFSHAILCRVENIRVKSMGILLALVPIGGFAEPDDKELFGREDDDEDDRPDPYGDRRLGIRIYDDEEPVKKRAAPDKMATRTQRARILAAGVMANFVVTLIAFSLLFGPVLGAVSPLGNAMIVDVDEGSSAYAAGLRPGMVITQLDGTSVSNVNEVLLYLDSVETGSTVQVHAATDRVVSIYAAEVMDIEPETRGVQIQGVIDGSPAQAAGLEEGMYIRSMDGQEIRTVSDFMAFMDTTVSGQTILIETAIYTDDDIPETPGEVTIQLAAHPDQGVSKGFLGVYTGGDGYVKTPLGFSVGEFPAREYLDLLRDIPGMLTGAAGWIILLGLPIIGFAGEGFPGFSGTLAQFYEPVGWAEPLGIGLFWIANALLWIGWLNFYVGLFNCLPAVPLDGGHVFRDYLHAAISRITDNETKAERLSAAITATFALLILMSFLLMIFGPYMVHGF</sequence>
<dbReference type="AlphaFoldDB" id="A0AAE3HBK9"/>
<evidence type="ECO:0000256" key="4">
    <source>
        <dbReference type="ARBA" id="ARBA00023136"/>
    </source>
</evidence>
<dbReference type="Pfam" id="PF02163">
    <property type="entry name" value="Peptidase_M50"/>
    <property type="match status" value="2"/>
</dbReference>
<dbReference type="GO" id="GO:0012505">
    <property type="term" value="C:endomembrane system"/>
    <property type="evidence" value="ECO:0007669"/>
    <property type="project" value="UniProtKB-SubCell"/>
</dbReference>
<dbReference type="EMBL" id="JTEO01000005">
    <property type="protein sequence ID" value="MCQ6963316.1"/>
    <property type="molecule type" value="Genomic_DNA"/>
</dbReference>
<dbReference type="PRINTS" id="PR01000">
    <property type="entry name" value="SREBPS2PTASE"/>
</dbReference>
<dbReference type="SUPFAM" id="SSF50156">
    <property type="entry name" value="PDZ domain-like"/>
    <property type="match status" value="2"/>
</dbReference>
<accession>A0AAE3HBK9</accession>
<dbReference type="InterPro" id="IPR001193">
    <property type="entry name" value="MBTPS2"/>
</dbReference>
<feature type="transmembrane region" description="Helical" evidence="6">
    <location>
        <begin position="69"/>
        <end position="89"/>
    </location>
</feature>
<feature type="transmembrane region" description="Helical" evidence="6">
    <location>
        <begin position="456"/>
        <end position="475"/>
    </location>
</feature>
<dbReference type="GO" id="GO:0004222">
    <property type="term" value="F:metalloendopeptidase activity"/>
    <property type="evidence" value="ECO:0007669"/>
    <property type="project" value="InterPro"/>
</dbReference>
<evidence type="ECO:0000313" key="8">
    <source>
        <dbReference type="EMBL" id="MCQ6963316.1"/>
    </source>
</evidence>
<feature type="transmembrane region" description="Helical" evidence="6">
    <location>
        <begin position="495"/>
        <end position="516"/>
    </location>
</feature>
<feature type="transmembrane region" description="Helical" evidence="6">
    <location>
        <begin position="222"/>
        <end position="242"/>
    </location>
</feature>
<dbReference type="Proteomes" id="UP001206983">
    <property type="component" value="Unassembled WGS sequence"/>
</dbReference>
<feature type="transmembrane region" description="Helical" evidence="6">
    <location>
        <begin position="109"/>
        <end position="134"/>
    </location>
</feature>
<comment type="caution">
    <text evidence="8">The sequence shown here is derived from an EMBL/GenBank/DDBJ whole genome shotgun (WGS) entry which is preliminary data.</text>
</comment>
<keyword evidence="3 6" id="KW-1133">Transmembrane helix</keyword>
<name>A0AAE3HBK9_9EURY</name>